<feature type="transmembrane region" description="Helical" evidence="2">
    <location>
        <begin position="44"/>
        <end position="61"/>
    </location>
</feature>
<gene>
    <name evidence="4" type="ORF">FVE85_4670</name>
</gene>
<dbReference type="Proteomes" id="UP000324585">
    <property type="component" value="Unassembled WGS sequence"/>
</dbReference>
<evidence type="ECO:0000313" key="4">
    <source>
        <dbReference type="EMBL" id="KAA8493533.1"/>
    </source>
</evidence>
<keyword evidence="5" id="KW-1185">Reference proteome</keyword>
<keyword evidence="4" id="KW-0489">Methyltransferase</keyword>
<dbReference type="AlphaFoldDB" id="A0A5J4YRW3"/>
<dbReference type="NCBIfam" id="TIGR01444">
    <property type="entry name" value="fkbM_fam"/>
    <property type="match status" value="1"/>
</dbReference>
<evidence type="ECO:0000256" key="2">
    <source>
        <dbReference type="SAM" id="Phobius"/>
    </source>
</evidence>
<evidence type="ECO:0000259" key="3">
    <source>
        <dbReference type="Pfam" id="PF05050"/>
    </source>
</evidence>
<feature type="region of interest" description="Disordered" evidence="1">
    <location>
        <begin position="147"/>
        <end position="225"/>
    </location>
</feature>
<dbReference type="GO" id="GO:0008168">
    <property type="term" value="F:methyltransferase activity"/>
    <property type="evidence" value="ECO:0007669"/>
    <property type="project" value="UniProtKB-KW"/>
</dbReference>
<dbReference type="PANTHER" id="PTHR32026:SF10">
    <property type="entry name" value="METHYLTRANSFERASE-LIKE PROTEIN 24-RELATED"/>
    <property type="match status" value="1"/>
</dbReference>
<dbReference type="InterPro" id="IPR026913">
    <property type="entry name" value="METTL24"/>
</dbReference>
<dbReference type="OrthoDB" id="10006218at2759"/>
<keyword evidence="2" id="KW-0812">Transmembrane</keyword>
<dbReference type="PANTHER" id="PTHR32026">
    <property type="entry name" value="METHYLTRANSFERASE-LIKE PROTEIN 24"/>
    <property type="match status" value="1"/>
</dbReference>
<keyword evidence="2" id="KW-0472">Membrane</keyword>
<evidence type="ECO:0000256" key="1">
    <source>
        <dbReference type="SAM" id="MobiDB-lite"/>
    </source>
</evidence>
<protein>
    <submittedName>
        <fullName evidence="4">Methyltransferase-like protein 24</fullName>
    </submittedName>
</protein>
<proteinExistence type="predicted"/>
<feature type="compositionally biased region" description="Basic and acidic residues" evidence="1">
    <location>
        <begin position="182"/>
        <end position="196"/>
    </location>
</feature>
<keyword evidence="4" id="KW-0808">Transferase</keyword>
<accession>A0A5J4YRW3</accession>
<name>A0A5J4YRW3_PORPP</name>
<feature type="domain" description="Methyltransferase FkbM" evidence="3">
    <location>
        <begin position="300"/>
        <end position="448"/>
    </location>
</feature>
<dbReference type="Pfam" id="PF05050">
    <property type="entry name" value="Methyltransf_21"/>
    <property type="match status" value="1"/>
</dbReference>
<dbReference type="InterPro" id="IPR029063">
    <property type="entry name" value="SAM-dependent_MTases_sf"/>
</dbReference>
<keyword evidence="2" id="KW-1133">Transmembrane helix</keyword>
<evidence type="ECO:0000313" key="5">
    <source>
        <dbReference type="Proteomes" id="UP000324585"/>
    </source>
</evidence>
<dbReference type="GO" id="GO:0032259">
    <property type="term" value="P:methylation"/>
    <property type="evidence" value="ECO:0007669"/>
    <property type="project" value="UniProtKB-KW"/>
</dbReference>
<sequence>MGEIKSFLPAAGGWSRLASGWAHPAAESTDPPARVRRFASARPVKIATAMLLVVALGALVFKLHSISLSHDAFLATFGNHHRFLADIGAVAAVGGEGLSSDGAPQDNEAPDKKHVEVDKAQTVKNTEPLGIDSSRTSGGLIHVSSKRADIQSNRGAVEHTQAQKDGALDQPAVPSNISSVKTNRDHIDDIEVRQGESRVAAPVLNESKLSRADSPSELAGSDASRMQPLRQTCAEEALSFRKWPCEQKGGLRMLGDKVYGGWKMCVEGIHEMAKEQREALVVYGFGIGFDTSWDEALMSQYGLNVHAFDPTPRSLEYVRGRKELQTPLFHHSAVGLGTTNRNETWYEPRKGRWEASNSKYNHLKDGIAHEVEVKTLKTLMQERGHTHIDVLKIDIEGAEYEVLVDLLKDGGCLPTNQLLMETHSYQMKQLWKAHGETVALLEQAGFRLVFAGPGDHEHTWIRFEEEKGEKTNQKDSV</sequence>
<dbReference type="EMBL" id="VRMN01000006">
    <property type="protein sequence ID" value="KAA8493533.1"/>
    <property type="molecule type" value="Genomic_DNA"/>
</dbReference>
<dbReference type="InterPro" id="IPR006342">
    <property type="entry name" value="FkbM_mtfrase"/>
</dbReference>
<dbReference type="Gene3D" id="3.40.50.150">
    <property type="entry name" value="Vaccinia Virus protein VP39"/>
    <property type="match status" value="1"/>
</dbReference>
<organism evidence="4 5">
    <name type="scientific">Porphyridium purpureum</name>
    <name type="common">Red alga</name>
    <name type="synonym">Porphyridium cruentum</name>
    <dbReference type="NCBI Taxonomy" id="35688"/>
    <lineage>
        <taxon>Eukaryota</taxon>
        <taxon>Rhodophyta</taxon>
        <taxon>Bangiophyceae</taxon>
        <taxon>Porphyridiales</taxon>
        <taxon>Porphyridiaceae</taxon>
        <taxon>Porphyridium</taxon>
    </lineage>
</organism>
<reference evidence="5" key="1">
    <citation type="journal article" date="2019" name="Nat. Commun.">
        <title>Expansion of phycobilisome linker gene families in mesophilic red algae.</title>
        <authorList>
            <person name="Lee J."/>
            <person name="Kim D."/>
            <person name="Bhattacharya D."/>
            <person name="Yoon H.S."/>
        </authorList>
    </citation>
    <scope>NUCLEOTIDE SEQUENCE [LARGE SCALE GENOMIC DNA]</scope>
    <source>
        <strain evidence="5">CCMP 1328</strain>
    </source>
</reference>
<comment type="caution">
    <text evidence="4">The sequence shown here is derived from an EMBL/GenBank/DDBJ whole genome shotgun (WGS) entry which is preliminary data.</text>
</comment>
<dbReference type="SUPFAM" id="SSF53335">
    <property type="entry name" value="S-adenosyl-L-methionine-dependent methyltransferases"/>
    <property type="match status" value="1"/>
</dbReference>